<dbReference type="AlphaFoldDB" id="A0A1L3JMU0"/>
<evidence type="ECO:0000313" key="2">
    <source>
        <dbReference type="Proteomes" id="UP000181898"/>
    </source>
</evidence>
<proteinExistence type="predicted"/>
<evidence type="ECO:0008006" key="3">
    <source>
        <dbReference type="Google" id="ProtNLM"/>
    </source>
</evidence>
<dbReference type="Proteomes" id="UP000181898">
    <property type="component" value="Chromosome"/>
</dbReference>
<reference evidence="1 2" key="1">
    <citation type="submission" date="2016-11" db="EMBL/GenBank/DDBJ databases">
        <title>Tenacibaculum sp. LPB0136, isolated from marine environment.</title>
        <authorList>
            <person name="Kim E."/>
            <person name="Yi H."/>
        </authorList>
    </citation>
    <scope>NUCLEOTIDE SEQUENCE [LARGE SCALE GENOMIC DNA]</scope>
    <source>
        <strain evidence="1 2">LPB0136</strain>
    </source>
</reference>
<dbReference type="EMBL" id="CP018155">
    <property type="protein sequence ID" value="APG66458.1"/>
    <property type="molecule type" value="Genomic_DNA"/>
</dbReference>
<protein>
    <recommendedName>
        <fullName evidence="3">Lipocalin-like domain-containing protein</fullName>
    </recommendedName>
</protein>
<dbReference type="KEGG" id="ten:LPB136_08525"/>
<accession>A0A1L3JMU0</accession>
<keyword evidence="2" id="KW-1185">Reference proteome</keyword>
<organism evidence="1 2">
    <name type="scientific">Tenacibaculum todarodis</name>
    <dbReference type="NCBI Taxonomy" id="1850252"/>
    <lineage>
        <taxon>Bacteria</taxon>
        <taxon>Pseudomonadati</taxon>
        <taxon>Bacteroidota</taxon>
        <taxon>Flavobacteriia</taxon>
        <taxon>Flavobacteriales</taxon>
        <taxon>Flavobacteriaceae</taxon>
        <taxon>Tenacibaculum</taxon>
    </lineage>
</organism>
<name>A0A1L3JMU0_9FLAO</name>
<evidence type="ECO:0000313" key="1">
    <source>
        <dbReference type="EMBL" id="APG66458.1"/>
    </source>
</evidence>
<sequence length="160" mass="19029">MHEKDFSNQENELKFKNLEQLIIGKWEYIKTVDKESNSIQHTIRKYPNGEEMKIIASGPDITINKDGTYEKKFTENNTDYGNWKFISEKEIEYEMFIARDSRQGKLIVQTQKLLPNKKWRQDENGNFLDASSDKIIGITENEMKVEYEKDYVLIYKKKSE</sequence>
<gene>
    <name evidence="1" type="ORF">LPB136_08525</name>
</gene>